<feature type="domain" description="Pyruvate carboxyltransferase" evidence="1">
    <location>
        <begin position="1"/>
        <end position="99"/>
    </location>
</feature>
<dbReference type="InterPro" id="IPR000891">
    <property type="entry name" value="PYR_CT"/>
</dbReference>
<dbReference type="GO" id="GO:0009098">
    <property type="term" value="P:L-leucine biosynthetic process"/>
    <property type="evidence" value="ECO:0007669"/>
    <property type="project" value="TreeGrafter"/>
</dbReference>
<evidence type="ECO:0000313" key="2">
    <source>
        <dbReference type="EMBL" id="GAH02547.1"/>
    </source>
</evidence>
<feature type="non-terminal residue" evidence="2">
    <location>
        <position position="1"/>
    </location>
</feature>
<dbReference type="PANTHER" id="PTHR10277:SF9">
    <property type="entry name" value="2-ISOPROPYLMALATE SYNTHASE 1, CHLOROPLASTIC-RELATED"/>
    <property type="match status" value="1"/>
</dbReference>
<dbReference type="PROSITE" id="PS50991">
    <property type="entry name" value="PYR_CT"/>
    <property type="match status" value="1"/>
</dbReference>
<comment type="caution">
    <text evidence="2">The sequence shown here is derived from an EMBL/GenBank/DDBJ whole genome shotgun (WGS) entry which is preliminary data.</text>
</comment>
<dbReference type="AlphaFoldDB" id="X1C5B2"/>
<organism evidence="2">
    <name type="scientific">marine sediment metagenome</name>
    <dbReference type="NCBI Taxonomy" id="412755"/>
    <lineage>
        <taxon>unclassified sequences</taxon>
        <taxon>metagenomes</taxon>
        <taxon>ecological metagenomes</taxon>
    </lineage>
</organism>
<dbReference type="Gene3D" id="3.20.20.70">
    <property type="entry name" value="Aldolase class I"/>
    <property type="match status" value="1"/>
</dbReference>
<dbReference type="GO" id="GO:0003852">
    <property type="term" value="F:2-isopropylmalate synthase activity"/>
    <property type="evidence" value="ECO:0007669"/>
    <property type="project" value="TreeGrafter"/>
</dbReference>
<evidence type="ECO:0000259" key="1">
    <source>
        <dbReference type="PROSITE" id="PS50991"/>
    </source>
</evidence>
<accession>X1C5B2</accession>
<reference evidence="2" key="1">
    <citation type="journal article" date="2014" name="Front. Microbiol.">
        <title>High frequency of phylogenetically diverse reductive dehalogenase-homologous genes in deep subseafloor sedimentary metagenomes.</title>
        <authorList>
            <person name="Kawai M."/>
            <person name="Futagami T."/>
            <person name="Toyoda A."/>
            <person name="Takaki Y."/>
            <person name="Nishi S."/>
            <person name="Hori S."/>
            <person name="Arai W."/>
            <person name="Tsubouchi T."/>
            <person name="Morono Y."/>
            <person name="Uchiyama I."/>
            <person name="Ito T."/>
            <person name="Fujiyama A."/>
            <person name="Inagaki F."/>
            <person name="Takami H."/>
        </authorList>
    </citation>
    <scope>NUCLEOTIDE SEQUENCE</scope>
    <source>
        <strain evidence="2">Expedition CK06-06</strain>
    </source>
</reference>
<dbReference type="InterPro" id="IPR013785">
    <property type="entry name" value="Aldolase_TIM"/>
</dbReference>
<name>X1C5B2_9ZZZZ</name>
<protein>
    <recommendedName>
        <fullName evidence="1">Pyruvate carboxyltransferase domain-containing protein</fullName>
    </recommendedName>
</protein>
<proteinExistence type="predicted"/>
<dbReference type="EMBL" id="BART01025574">
    <property type="protein sequence ID" value="GAH02547.1"/>
    <property type="molecule type" value="Genomic_DNA"/>
</dbReference>
<dbReference type="SUPFAM" id="SSF51569">
    <property type="entry name" value="Aldolase"/>
    <property type="match status" value="1"/>
</dbReference>
<dbReference type="PANTHER" id="PTHR10277">
    <property type="entry name" value="HOMOCITRATE SYNTHASE-RELATED"/>
    <property type="match status" value="1"/>
</dbReference>
<gene>
    <name evidence="2" type="ORF">S01H4_45872</name>
</gene>
<dbReference type="InterPro" id="IPR050073">
    <property type="entry name" value="2-IPM_HCS-like"/>
</dbReference>
<dbReference type="Pfam" id="PF00682">
    <property type="entry name" value="HMGL-like"/>
    <property type="match status" value="1"/>
</dbReference>
<sequence length="178" mass="19640">WGADIATLMDSAGTMVPEKVKKYIDQGKMNINISLGFHAHNNLQLAIANTMTAIKAGADYVDVSVGGLGRSAGNASTEILAVLLEKYGWGKPLDYKVLSDLNDNHIFPLIKGENRFSSEALTFGFAGFHSSFFPIVQKVVREYPSVDYRDLVIKLCIEEKVNVTEELVRRITKDLSSE</sequence>